<dbReference type="VEuPathDB" id="FungiDB:RhiirA1_473835"/>
<keyword evidence="1" id="KW-0175">Coiled coil</keyword>
<name>A0A2I1HKX0_9GLOM</name>
<evidence type="ECO:0000313" key="3">
    <source>
        <dbReference type="EMBL" id="PKY59513.1"/>
    </source>
</evidence>
<dbReference type="AlphaFoldDB" id="A0A2I1HKX0"/>
<sequence>MIRKLKVELKISEISKGEVKNKEEIIEEIDVYEEDWVEYYEEMKNNKDMMRKLDMVYGMIDVYRSFKERHGNTVLCHGCVMPINVEKEKEELLLIGKEFRSYCIDCEKEELDITDSELNYKDDDNDMEIVNEILQEESSGDESEANIEGENSNKRKRRTEKEINNIEKGDKRKKIRIEDEESTEEEEILENETKAFEKLLKDLSTPVIEEQLKEEENIEDMTLEGLFIRAEKGSQELVKYWFDVGEEFRNEIRKMRGKTSKKEKTIRSDIYNRMEKNLKGRTRKAIQSRLTRAECVYRLFKGIGGKQKINRMRNTCMDTIIGLKIKEGEVDELIRKVNEIEEERNSIMEE</sequence>
<feature type="region of interest" description="Disordered" evidence="2">
    <location>
        <begin position="136"/>
        <end position="160"/>
    </location>
</feature>
<organism evidence="3 5">
    <name type="scientific">Rhizophagus irregularis</name>
    <dbReference type="NCBI Taxonomy" id="588596"/>
    <lineage>
        <taxon>Eukaryota</taxon>
        <taxon>Fungi</taxon>
        <taxon>Fungi incertae sedis</taxon>
        <taxon>Mucoromycota</taxon>
        <taxon>Glomeromycotina</taxon>
        <taxon>Glomeromycetes</taxon>
        <taxon>Glomerales</taxon>
        <taxon>Glomeraceae</taxon>
        <taxon>Rhizophagus</taxon>
    </lineage>
</organism>
<gene>
    <name evidence="4" type="ORF">RhiirA4_489424</name>
    <name evidence="3" type="ORF">RhiirA4_515500</name>
</gene>
<keyword evidence="5" id="KW-1185">Reference proteome</keyword>
<evidence type="ECO:0000313" key="4">
    <source>
        <dbReference type="EMBL" id="PKY62628.1"/>
    </source>
</evidence>
<feature type="coiled-coil region" evidence="1">
    <location>
        <begin position="323"/>
        <end position="350"/>
    </location>
</feature>
<feature type="compositionally biased region" description="Acidic residues" evidence="2">
    <location>
        <begin position="136"/>
        <end position="147"/>
    </location>
</feature>
<proteinExistence type="predicted"/>
<dbReference type="VEuPathDB" id="FungiDB:FUN_013675"/>
<evidence type="ECO:0000256" key="2">
    <source>
        <dbReference type="SAM" id="MobiDB-lite"/>
    </source>
</evidence>
<dbReference type="VEuPathDB" id="FungiDB:RhiirFUN_013198"/>
<comment type="caution">
    <text evidence="3">The sequence shown here is derived from an EMBL/GenBank/DDBJ whole genome shotgun (WGS) entry which is preliminary data.</text>
</comment>
<dbReference type="Proteomes" id="UP000234323">
    <property type="component" value="Unassembled WGS sequence"/>
</dbReference>
<evidence type="ECO:0000256" key="1">
    <source>
        <dbReference type="SAM" id="Coils"/>
    </source>
</evidence>
<dbReference type="EMBL" id="LLXI01007562">
    <property type="protein sequence ID" value="PKY62628.1"/>
    <property type="molecule type" value="Genomic_DNA"/>
</dbReference>
<dbReference type="EMBL" id="LLXI01003600">
    <property type="protein sequence ID" value="PKY59513.1"/>
    <property type="molecule type" value="Genomic_DNA"/>
</dbReference>
<accession>A0A2I1HKX0</accession>
<evidence type="ECO:0000313" key="5">
    <source>
        <dbReference type="Proteomes" id="UP000234323"/>
    </source>
</evidence>
<protein>
    <submittedName>
        <fullName evidence="3">Uncharacterized protein</fullName>
    </submittedName>
</protein>
<reference evidence="3 5" key="1">
    <citation type="submission" date="2015-10" db="EMBL/GenBank/DDBJ databases">
        <title>Genome analyses suggest a sexual origin of heterokaryosis in a supposedly ancient asexual fungus.</title>
        <authorList>
            <person name="Ropars J."/>
            <person name="Sedzielewska K."/>
            <person name="Noel J."/>
            <person name="Charron P."/>
            <person name="Farinelli L."/>
            <person name="Marton T."/>
            <person name="Kruger M."/>
            <person name="Pelin A."/>
            <person name="Brachmann A."/>
            <person name="Corradi N."/>
        </authorList>
    </citation>
    <scope>NUCLEOTIDE SEQUENCE [LARGE SCALE GENOMIC DNA]</scope>
    <source>
        <strain evidence="3 5">A4</strain>
    </source>
</reference>